<dbReference type="AlphaFoldDB" id="E5XNJ7"/>
<comment type="subcellular location">
    <subcellularLocation>
        <location evidence="1">Cell membrane</location>
        <topology evidence="1">Multi-pass membrane protein</topology>
    </subcellularLocation>
</comment>
<feature type="domain" description="Membrane transport protein MMPL" evidence="8">
    <location>
        <begin position="60"/>
        <end position="388"/>
    </location>
</feature>
<dbReference type="Pfam" id="PF03176">
    <property type="entry name" value="MMPL"/>
    <property type="match status" value="2"/>
</dbReference>
<sequence>MSAKEVPLDMEHAQKRTFFAKTIRALAVPLVIFWALAAIGLVMGVPSLAKVTEEHAGAVVPMDAPGQRALVELGKQFHGYDSTASLMIVLETPGRVLDEGDRAYYIGLVRRMEQDKKHVRYVMDFWGKTVTAASAQSEDGKAAYVSVTLAGNIGEALANESVSAVRDIVNKNPPPAGLKVYVSGAAPIMTDLLKVGTASMEKVLLVTVAVIVGMLLIVYRSIFTMLFALITVLCELMIGNQTVAALVEAGLIGTSSFATAMVANLIMGAGTDYCIFLVGRYHEARLARQSREDAYYTAFQGVAPVILGSGLTIAGASYCLSFARLDYFKTMGPACAVAMLVAVLAALTLGPALLVVGNRFGLFEPKRKAKTRLYRRIGASVVRWPAPILAASCAVVMVGAVFVPTYAPKYNDLDFQPPNTPANEGFLAADRHFAKGKLNSEILLIEADHDIRNPADFIALENVSKKIFHTPGVELVQSITRGQGRPMDFSSLAQMISQQASGQGLQLPFTKAGNDASDLRLEMNKRMNAVAYELAKLTAKQNALNKAIAENTDNNMVPMMQDMVTEIGTLDDFIRPLRAYFYWETNCYDLPWCWVGRSMFDMLDSIDKMSESMAFQATTTDELNALAPQLAALTKTTNDMTAALNSMQDEDHGRSQLSNDQTEQNLKDSLDIGKDFNKSGDDSTFYISKDVFANPDFKLALGMLVSPDGKTAELIITHEGEAQSAEGIKHVQAISSAAREAVKGTSLANSKIYLGGAGTNARDIEQYVESDLTIAAITAFALIFLIMLTMTGSIGAALTILFTVAFSFLGALGLSVLAWQDVIGLPLHWMVMPISFILLVAVGSDYNMLLISRMKEEIHGGLKTGLIRSLGSTGGVVTSAGMVFAFTMLSMVPNEMKVMPQLGSTICVGLLLDTFVVRTFIVPAIARILGPWFWWPRVVRWRPRHDAPR</sequence>
<evidence type="ECO:0000256" key="3">
    <source>
        <dbReference type="ARBA" id="ARBA00022475"/>
    </source>
</evidence>
<keyword evidence="5 7" id="KW-1133">Transmembrane helix</keyword>
<dbReference type="PANTHER" id="PTHR33406">
    <property type="entry name" value="MEMBRANE PROTEIN MJ1562-RELATED"/>
    <property type="match status" value="1"/>
</dbReference>
<keyword evidence="3" id="KW-1003">Cell membrane</keyword>
<proteinExistence type="inferred from homology"/>
<feature type="domain" description="Membrane transport protein MMPL" evidence="8">
    <location>
        <begin position="626"/>
        <end position="944"/>
    </location>
</feature>
<keyword evidence="4 7" id="KW-0812">Transmembrane</keyword>
<evidence type="ECO:0000256" key="4">
    <source>
        <dbReference type="ARBA" id="ARBA00022692"/>
    </source>
</evidence>
<comment type="caution">
    <text evidence="9">The sequence shown here is derived from an EMBL/GenBank/DDBJ whole genome shotgun (WGS) entry which is preliminary data.</text>
</comment>
<feature type="transmembrane region" description="Helical" evidence="7">
    <location>
        <begin position="294"/>
        <end position="316"/>
    </location>
</feature>
<dbReference type="InterPro" id="IPR004869">
    <property type="entry name" value="MMPL_dom"/>
</dbReference>
<dbReference type="SUPFAM" id="SSF82866">
    <property type="entry name" value="Multidrug efflux transporter AcrB transmembrane domain"/>
    <property type="match status" value="2"/>
</dbReference>
<feature type="transmembrane region" description="Helical" evidence="7">
    <location>
        <begin position="226"/>
        <end position="247"/>
    </location>
</feature>
<feature type="transmembrane region" description="Helical" evidence="7">
    <location>
        <begin position="870"/>
        <end position="892"/>
    </location>
</feature>
<dbReference type="EMBL" id="ACZI02000003">
    <property type="protein sequence ID" value="EFV14109.1"/>
    <property type="molecule type" value="Genomic_DNA"/>
</dbReference>
<name>E5XNJ7_SEGRC</name>
<organism evidence="9 10">
    <name type="scientific">Segniliparus rugosus (strain ATCC BAA-974 / DSM 45345 / CCUG 50838 / CIP 108380 / JCM 13579 / CDC 945)</name>
    <dbReference type="NCBI Taxonomy" id="679197"/>
    <lineage>
        <taxon>Bacteria</taxon>
        <taxon>Bacillati</taxon>
        <taxon>Actinomycetota</taxon>
        <taxon>Actinomycetes</taxon>
        <taxon>Mycobacteriales</taxon>
        <taxon>Segniliparaceae</taxon>
        <taxon>Segniliparus</taxon>
    </lineage>
</organism>
<evidence type="ECO:0000313" key="9">
    <source>
        <dbReference type="EMBL" id="EFV14109.1"/>
    </source>
</evidence>
<dbReference type="RefSeq" id="WP_007468478.1">
    <property type="nucleotide sequence ID" value="NZ_KI391954.1"/>
</dbReference>
<keyword evidence="6 7" id="KW-0472">Membrane</keyword>
<feature type="transmembrane region" description="Helical" evidence="7">
    <location>
        <begin position="915"/>
        <end position="935"/>
    </location>
</feature>
<feature type="transmembrane region" description="Helical" evidence="7">
    <location>
        <begin position="336"/>
        <end position="360"/>
    </location>
</feature>
<evidence type="ECO:0000256" key="5">
    <source>
        <dbReference type="ARBA" id="ARBA00022989"/>
    </source>
</evidence>
<reference evidence="9 10" key="1">
    <citation type="journal article" date="2011" name="Stand. Genomic Sci.">
        <title>High quality draft genome sequence of Segniliparus rugosus CDC 945(T)= (ATCC BAA-974(T)).</title>
        <authorList>
            <person name="Earl A.M."/>
            <person name="Desjardins C.A."/>
            <person name="Fitzgerald M.G."/>
            <person name="Arachchi H.M."/>
            <person name="Zeng Q."/>
            <person name="Mehta T."/>
            <person name="Griggs A."/>
            <person name="Birren B.W."/>
            <person name="Toney N.C."/>
            <person name="Carr J."/>
            <person name="Posey J."/>
            <person name="Butler W.R."/>
        </authorList>
    </citation>
    <scope>NUCLEOTIDE SEQUENCE [LARGE SCALE GENOMIC DNA]</scope>
    <source>
        <strain evidence="10">ATCC BAA-974 / DSM 45345 / CCUG 50838 / CIP 108380 / JCM 13579 / CDC 945</strain>
    </source>
</reference>
<evidence type="ECO:0000256" key="7">
    <source>
        <dbReference type="SAM" id="Phobius"/>
    </source>
</evidence>
<dbReference type="GO" id="GO:0005886">
    <property type="term" value="C:plasma membrane"/>
    <property type="evidence" value="ECO:0007669"/>
    <property type="project" value="UniProtKB-SubCell"/>
</dbReference>
<dbReference type="InterPro" id="IPR050545">
    <property type="entry name" value="Mycobact_MmpL"/>
</dbReference>
<keyword evidence="10" id="KW-1185">Reference proteome</keyword>
<evidence type="ECO:0000256" key="1">
    <source>
        <dbReference type="ARBA" id="ARBA00004651"/>
    </source>
</evidence>
<feature type="transmembrane region" description="Helical" evidence="7">
    <location>
        <begin position="381"/>
        <end position="403"/>
    </location>
</feature>
<feature type="transmembrane region" description="Helical" evidence="7">
    <location>
        <begin position="797"/>
        <end position="819"/>
    </location>
</feature>
<dbReference type="Proteomes" id="UP000004816">
    <property type="component" value="Unassembled WGS sequence"/>
</dbReference>
<evidence type="ECO:0000256" key="6">
    <source>
        <dbReference type="ARBA" id="ARBA00023136"/>
    </source>
</evidence>
<evidence type="ECO:0000313" key="10">
    <source>
        <dbReference type="Proteomes" id="UP000004816"/>
    </source>
</evidence>
<feature type="transmembrane region" description="Helical" evidence="7">
    <location>
        <begin position="831"/>
        <end position="849"/>
    </location>
</feature>
<feature type="transmembrane region" description="Helical" evidence="7">
    <location>
        <begin position="203"/>
        <end position="219"/>
    </location>
</feature>
<dbReference type="PANTHER" id="PTHR33406:SF6">
    <property type="entry name" value="MEMBRANE PROTEIN YDGH-RELATED"/>
    <property type="match status" value="1"/>
</dbReference>
<dbReference type="HOGENOM" id="CLU_005108_3_2_11"/>
<evidence type="ECO:0000259" key="8">
    <source>
        <dbReference type="Pfam" id="PF03176"/>
    </source>
</evidence>
<evidence type="ECO:0000256" key="2">
    <source>
        <dbReference type="ARBA" id="ARBA00010157"/>
    </source>
</evidence>
<dbReference type="Gene3D" id="1.20.1640.10">
    <property type="entry name" value="Multidrug efflux transporter AcrB transmembrane domain"/>
    <property type="match status" value="2"/>
</dbReference>
<feature type="transmembrane region" description="Helical" evidence="7">
    <location>
        <begin position="259"/>
        <end position="282"/>
    </location>
</feature>
<feature type="transmembrane region" description="Helical" evidence="7">
    <location>
        <begin position="25"/>
        <end position="45"/>
    </location>
</feature>
<dbReference type="eggNOG" id="COG2409">
    <property type="taxonomic scope" value="Bacteria"/>
</dbReference>
<feature type="transmembrane region" description="Helical" evidence="7">
    <location>
        <begin position="772"/>
        <end position="790"/>
    </location>
</feature>
<comment type="similarity">
    <text evidence="2">Belongs to the resistance-nodulation-cell division (RND) (TC 2.A.6) family. MmpL subfamily.</text>
</comment>
<accession>E5XNJ7</accession>
<protein>
    <recommendedName>
        <fullName evidence="8">Membrane transport protein MMPL domain-containing protein</fullName>
    </recommendedName>
</protein>
<dbReference type="STRING" id="679197.HMPREF9336_01026"/>
<gene>
    <name evidence="9" type="ORF">HMPREF9336_01026</name>
</gene>